<dbReference type="GO" id="GO:0003723">
    <property type="term" value="F:RNA binding"/>
    <property type="evidence" value="ECO:0007669"/>
    <property type="project" value="TreeGrafter"/>
</dbReference>
<reference evidence="6" key="1">
    <citation type="journal article" date="2020" name="J. Eukaryot. Microbiol.">
        <title>De novo Sequencing, Assembly and Annotation of the Transcriptome for the Free-Living Testate Amoeba Arcella intermedia.</title>
        <authorList>
            <person name="Ribeiro G.M."/>
            <person name="Porfirio-Sousa A.L."/>
            <person name="Maurer-Alcala X.X."/>
            <person name="Katz L.A."/>
            <person name="Lahr D.J.G."/>
        </authorList>
    </citation>
    <scope>NUCLEOTIDE SEQUENCE</scope>
</reference>
<dbReference type="AlphaFoldDB" id="A0A6B2LLC5"/>
<evidence type="ECO:0000256" key="4">
    <source>
        <dbReference type="SAM" id="MobiDB-lite"/>
    </source>
</evidence>
<feature type="region of interest" description="Disordered" evidence="4">
    <location>
        <begin position="1"/>
        <end position="21"/>
    </location>
</feature>
<dbReference type="Gene3D" id="3.100.10.10">
    <property type="match status" value="1"/>
</dbReference>
<dbReference type="Pfam" id="PF17135">
    <property type="entry name" value="Ribosomal_L18"/>
    <property type="match status" value="1"/>
</dbReference>
<dbReference type="InterPro" id="IPR021132">
    <property type="entry name" value="Ribosomal_eL18/eL18-A/B/_CS"/>
</dbReference>
<evidence type="ECO:0000313" key="6">
    <source>
        <dbReference type="EMBL" id="NDV37735.1"/>
    </source>
</evidence>
<dbReference type="EMBL" id="GIBP01008766">
    <property type="protein sequence ID" value="NDV37735.1"/>
    <property type="molecule type" value="Transcribed_RNA"/>
</dbReference>
<dbReference type="GO" id="GO:0022625">
    <property type="term" value="C:cytosolic large ribosomal subunit"/>
    <property type="evidence" value="ECO:0007669"/>
    <property type="project" value="TreeGrafter"/>
</dbReference>
<dbReference type="PROSITE" id="PS01106">
    <property type="entry name" value="RIBOSOMAL_L18E"/>
    <property type="match status" value="1"/>
</dbReference>
<evidence type="ECO:0000259" key="5">
    <source>
        <dbReference type="Pfam" id="PF17135"/>
    </source>
</evidence>
<dbReference type="InterPro" id="IPR000039">
    <property type="entry name" value="Ribosomal_eL18"/>
</dbReference>
<dbReference type="PANTHER" id="PTHR10934">
    <property type="entry name" value="60S RIBOSOMAL PROTEIN L18"/>
    <property type="match status" value="1"/>
</dbReference>
<name>A0A6B2LLC5_9EUKA</name>
<feature type="domain" description="Large ribosomal subunit protein uL15/eL18" evidence="5">
    <location>
        <begin position="2"/>
        <end position="179"/>
    </location>
</feature>
<evidence type="ECO:0000256" key="1">
    <source>
        <dbReference type="ARBA" id="ARBA00006815"/>
    </source>
</evidence>
<dbReference type="InterPro" id="IPR036227">
    <property type="entry name" value="Ribosomal_uL15/eL18_sf"/>
</dbReference>
<dbReference type="PANTHER" id="PTHR10934:SF2">
    <property type="entry name" value="LARGE RIBOSOMAL SUBUNIT PROTEIN EL18"/>
    <property type="match status" value="1"/>
</dbReference>
<evidence type="ECO:0000256" key="3">
    <source>
        <dbReference type="ARBA" id="ARBA00023274"/>
    </source>
</evidence>
<proteinExistence type="inferred from homology"/>
<keyword evidence="3" id="KW-0687">Ribonucleoprotein</keyword>
<evidence type="ECO:0000256" key="2">
    <source>
        <dbReference type="ARBA" id="ARBA00022980"/>
    </source>
</evidence>
<sequence length="179" mass="20210">MGIDIDHKHQRKPGRKAPKSNDPYLRLLVKLYRFLARRTNSKFNQVVLKRLFMSRINRPPVSLSKIANNLKKANNDKLVVAVVGTVTNDERLLEVPKVNVAALRFTSSARARITKAGGRCLTFDQLALERPTGASTLLLRGRKNARDAVRHFHGVRGRLLAAPYVLSSGKQERATHRRK</sequence>
<dbReference type="GO" id="GO:0006412">
    <property type="term" value="P:translation"/>
    <property type="evidence" value="ECO:0007669"/>
    <property type="project" value="InterPro"/>
</dbReference>
<dbReference type="GO" id="GO:0003735">
    <property type="term" value="F:structural constituent of ribosome"/>
    <property type="evidence" value="ECO:0007669"/>
    <property type="project" value="InterPro"/>
</dbReference>
<accession>A0A6B2LLC5</accession>
<feature type="compositionally biased region" description="Basic residues" evidence="4">
    <location>
        <begin position="8"/>
        <end position="18"/>
    </location>
</feature>
<dbReference type="InterPro" id="IPR021131">
    <property type="entry name" value="Ribosomal_uL15/eL18"/>
</dbReference>
<dbReference type="SUPFAM" id="SSF52080">
    <property type="entry name" value="Ribosomal proteins L15p and L18e"/>
    <property type="match status" value="1"/>
</dbReference>
<organism evidence="6">
    <name type="scientific">Arcella intermedia</name>
    <dbReference type="NCBI Taxonomy" id="1963864"/>
    <lineage>
        <taxon>Eukaryota</taxon>
        <taxon>Amoebozoa</taxon>
        <taxon>Tubulinea</taxon>
        <taxon>Elardia</taxon>
        <taxon>Arcellinida</taxon>
        <taxon>Sphaerothecina</taxon>
        <taxon>Arcellidae</taxon>
        <taxon>Arcella</taxon>
    </lineage>
</organism>
<keyword evidence="2" id="KW-0689">Ribosomal protein</keyword>
<comment type="similarity">
    <text evidence="1">Belongs to the eukaryotic ribosomal protein eL18 family.</text>
</comment>
<dbReference type="FunFam" id="3.100.10.10:FF:000001">
    <property type="entry name" value="60S ribosomal protein L18"/>
    <property type="match status" value="1"/>
</dbReference>
<protein>
    <recommendedName>
        <fullName evidence="5">Large ribosomal subunit protein uL15/eL18 domain-containing protein</fullName>
    </recommendedName>
</protein>